<keyword evidence="4" id="KW-1185">Reference proteome</keyword>
<comment type="caution">
    <text evidence="3">The sequence shown here is derived from an EMBL/GenBank/DDBJ whole genome shotgun (WGS) entry which is preliminary data.</text>
</comment>
<dbReference type="GeneID" id="25312290"/>
<protein>
    <recommendedName>
        <fullName evidence="5">2-dehydropantoate 2-reductase</fullName>
    </recommendedName>
</protein>
<dbReference type="STRING" id="1408163.A0A0F4Z5H7"/>
<dbReference type="GO" id="GO:0005737">
    <property type="term" value="C:cytoplasm"/>
    <property type="evidence" value="ECO:0007669"/>
    <property type="project" value="TreeGrafter"/>
</dbReference>
<dbReference type="AlphaFoldDB" id="A0A0F4Z5H7"/>
<dbReference type="InterPro" id="IPR008927">
    <property type="entry name" value="6-PGluconate_DH-like_C_sf"/>
</dbReference>
<dbReference type="Gene3D" id="1.10.1040.10">
    <property type="entry name" value="N-(1-d-carboxylethyl)-l-norvaline Dehydrogenase, domain 2"/>
    <property type="match status" value="1"/>
</dbReference>
<organism evidence="3 4">
    <name type="scientific">Rasamsonia emersonii (strain ATCC 16479 / CBS 393.64 / IMI 116815)</name>
    <dbReference type="NCBI Taxonomy" id="1408163"/>
    <lineage>
        <taxon>Eukaryota</taxon>
        <taxon>Fungi</taxon>
        <taxon>Dikarya</taxon>
        <taxon>Ascomycota</taxon>
        <taxon>Pezizomycotina</taxon>
        <taxon>Eurotiomycetes</taxon>
        <taxon>Eurotiomycetidae</taxon>
        <taxon>Eurotiales</taxon>
        <taxon>Trichocomaceae</taxon>
        <taxon>Rasamsonia</taxon>
    </lineage>
</organism>
<dbReference type="Pfam" id="PF08546">
    <property type="entry name" value="ApbA_C"/>
    <property type="match status" value="1"/>
</dbReference>
<dbReference type="PANTHER" id="PTHR21708:SF26">
    <property type="entry name" value="2-DEHYDROPANTOATE 2-REDUCTASE"/>
    <property type="match status" value="1"/>
</dbReference>
<dbReference type="EMBL" id="LASV01000013">
    <property type="protein sequence ID" value="KKA25757.1"/>
    <property type="molecule type" value="Genomic_DNA"/>
</dbReference>
<feature type="domain" description="Ketopantoate reductase C-terminal" evidence="2">
    <location>
        <begin position="238"/>
        <end position="363"/>
    </location>
</feature>
<dbReference type="FunFam" id="1.10.1040.10:FF:000017">
    <property type="entry name" value="2-dehydropantoate 2-reductase"/>
    <property type="match status" value="1"/>
</dbReference>
<dbReference type="InterPro" id="IPR013328">
    <property type="entry name" value="6PGD_dom2"/>
</dbReference>
<dbReference type="InterPro" id="IPR013752">
    <property type="entry name" value="KPA_reductase"/>
</dbReference>
<dbReference type="RefSeq" id="XP_013332369.1">
    <property type="nucleotide sequence ID" value="XM_013476915.1"/>
</dbReference>
<sequence>MSATSGESKPIHILFVGAGAVGCFYASRCHHVSPTITTLDAMRDSDYGQPSANIYVSLICRSNYATISRSGVTLETRSFGNYHFKPHAVYSSISHAATSPDAPPEGWDYVVVTTKALPEITDDSKEIEPLIRRAPDGKTCIVLIQNGVGIEEAHRKRFPRNPIVSAVTVISAEQISHGVVRQNRWTRISLGSYSDGRGGETPEMKEVSKRGDECARELARILTDYGKLRDAEYHDETDLQLIRWHKICINGSMNPSAVLSGGLGNATMVRDPDLREHLKGCMDEVFAAVPAILKREFPPSLAKPEKILASTERNVGAKPSMLLDWEAGRPMELEVILGNPIRIARAHGVEMPRLQTLYALLKSASKAREEAKKKQTTRTSNL</sequence>
<dbReference type="InterPro" id="IPR013332">
    <property type="entry name" value="KPR_N"/>
</dbReference>
<dbReference type="Gene3D" id="3.40.50.720">
    <property type="entry name" value="NAD(P)-binding Rossmann-like Domain"/>
    <property type="match status" value="1"/>
</dbReference>
<accession>A0A0F4Z5H7</accession>
<dbReference type="PANTHER" id="PTHR21708">
    <property type="entry name" value="PROBABLE 2-DEHYDROPANTOATE 2-REDUCTASE"/>
    <property type="match status" value="1"/>
</dbReference>
<dbReference type="Proteomes" id="UP000053958">
    <property type="component" value="Unassembled WGS sequence"/>
</dbReference>
<evidence type="ECO:0000313" key="3">
    <source>
        <dbReference type="EMBL" id="KKA25757.1"/>
    </source>
</evidence>
<evidence type="ECO:0000259" key="2">
    <source>
        <dbReference type="Pfam" id="PF08546"/>
    </source>
</evidence>
<reference evidence="3 4" key="1">
    <citation type="submission" date="2015-04" db="EMBL/GenBank/DDBJ databases">
        <authorList>
            <person name="Heijne W.H."/>
            <person name="Fedorova N.D."/>
            <person name="Nierman W.C."/>
            <person name="Vollebregt A.W."/>
            <person name="Zhao Z."/>
            <person name="Wu L."/>
            <person name="Kumar M."/>
            <person name="Stam H."/>
            <person name="van den Berg M.A."/>
            <person name="Pel H.J."/>
        </authorList>
    </citation>
    <scope>NUCLEOTIDE SEQUENCE [LARGE SCALE GENOMIC DNA]</scope>
    <source>
        <strain evidence="3 4">CBS 393.64</strain>
    </source>
</reference>
<proteinExistence type="predicted"/>
<dbReference type="SUPFAM" id="SSF48179">
    <property type="entry name" value="6-phosphogluconate dehydrogenase C-terminal domain-like"/>
    <property type="match status" value="1"/>
</dbReference>
<name>A0A0F4Z5H7_RASE3</name>
<dbReference type="Pfam" id="PF02558">
    <property type="entry name" value="ApbA"/>
    <property type="match status" value="1"/>
</dbReference>
<evidence type="ECO:0008006" key="5">
    <source>
        <dbReference type="Google" id="ProtNLM"/>
    </source>
</evidence>
<dbReference type="InterPro" id="IPR051402">
    <property type="entry name" value="KPR-Related"/>
</dbReference>
<evidence type="ECO:0000313" key="4">
    <source>
        <dbReference type="Proteomes" id="UP000053958"/>
    </source>
</evidence>
<gene>
    <name evidence="3" type="ORF">T310_0235</name>
</gene>
<evidence type="ECO:0000259" key="1">
    <source>
        <dbReference type="Pfam" id="PF02558"/>
    </source>
</evidence>
<feature type="domain" description="Ketopantoate reductase N-terminal" evidence="1">
    <location>
        <begin position="13"/>
        <end position="194"/>
    </location>
</feature>
<dbReference type="OrthoDB" id="3609at2759"/>